<proteinExistence type="predicted"/>
<dbReference type="EMBL" id="REGN01001193">
    <property type="protein sequence ID" value="RNA36398.1"/>
    <property type="molecule type" value="Genomic_DNA"/>
</dbReference>
<gene>
    <name evidence="1" type="ORF">BpHYR1_039774</name>
</gene>
<organism evidence="1 2">
    <name type="scientific">Brachionus plicatilis</name>
    <name type="common">Marine rotifer</name>
    <name type="synonym">Brachionus muelleri</name>
    <dbReference type="NCBI Taxonomy" id="10195"/>
    <lineage>
        <taxon>Eukaryota</taxon>
        <taxon>Metazoa</taxon>
        <taxon>Spiralia</taxon>
        <taxon>Gnathifera</taxon>
        <taxon>Rotifera</taxon>
        <taxon>Eurotatoria</taxon>
        <taxon>Monogononta</taxon>
        <taxon>Pseudotrocha</taxon>
        <taxon>Ploima</taxon>
        <taxon>Brachionidae</taxon>
        <taxon>Brachionus</taxon>
    </lineage>
</organism>
<name>A0A3M7SLK8_BRAPC</name>
<dbReference type="Proteomes" id="UP000276133">
    <property type="component" value="Unassembled WGS sequence"/>
</dbReference>
<protein>
    <submittedName>
        <fullName evidence="1">Uncharacterized protein</fullName>
    </submittedName>
</protein>
<reference evidence="1 2" key="1">
    <citation type="journal article" date="2018" name="Sci. Rep.">
        <title>Genomic signatures of local adaptation to the degree of environmental predictability in rotifers.</title>
        <authorList>
            <person name="Franch-Gras L."/>
            <person name="Hahn C."/>
            <person name="Garcia-Roger E.M."/>
            <person name="Carmona M.J."/>
            <person name="Serra M."/>
            <person name="Gomez A."/>
        </authorList>
    </citation>
    <scope>NUCLEOTIDE SEQUENCE [LARGE SCALE GENOMIC DNA]</scope>
    <source>
        <strain evidence="1">HYR1</strain>
    </source>
</reference>
<sequence>MIQGVQSLSKSSHVKLFCTCVELSKSYLASSDVIDFFQRPISVHKFALYFGSARQILRRPDQIVVGAIGTFHHVQLAFGLVKIAFFLQIQMLLAGWLACRCPVVDNYFGPGHIFVHVAFEAFVSDSGQSFLSHFRLF</sequence>
<evidence type="ECO:0000313" key="2">
    <source>
        <dbReference type="Proteomes" id="UP000276133"/>
    </source>
</evidence>
<evidence type="ECO:0000313" key="1">
    <source>
        <dbReference type="EMBL" id="RNA36398.1"/>
    </source>
</evidence>
<keyword evidence="2" id="KW-1185">Reference proteome</keyword>
<comment type="caution">
    <text evidence="1">The sequence shown here is derived from an EMBL/GenBank/DDBJ whole genome shotgun (WGS) entry which is preliminary data.</text>
</comment>
<accession>A0A3M7SLK8</accession>
<dbReference type="AlphaFoldDB" id="A0A3M7SLK8"/>